<proteinExistence type="predicted"/>
<evidence type="ECO:0000256" key="5">
    <source>
        <dbReference type="SAM" id="Phobius"/>
    </source>
</evidence>
<organism evidence="6 7">
    <name type="scientific">Lottia gigantea</name>
    <name type="common">Giant owl limpet</name>
    <dbReference type="NCBI Taxonomy" id="225164"/>
    <lineage>
        <taxon>Eukaryota</taxon>
        <taxon>Metazoa</taxon>
        <taxon>Spiralia</taxon>
        <taxon>Lophotrochozoa</taxon>
        <taxon>Mollusca</taxon>
        <taxon>Gastropoda</taxon>
        <taxon>Patellogastropoda</taxon>
        <taxon>Lottioidea</taxon>
        <taxon>Lottiidae</taxon>
        <taxon>Lottia</taxon>
    </lineage>
</organism>
<feature type="transmembrane region" description="Helical" evidence="5">
    <location>
        <begin position="200"/>
        <end position="223"/>
    </location>
</feature>
<dbReference type="PANTHER" id="PTHR23423">
    <property type="entry name" value="ORGANIC SOLUTE TRANSPORTER-RELATED"/>
    <property type="match status" value="1"/>
</dbReference>
<dbReference type="AlphaFoldDB" id="V4BIQ7"/>
<feature type="transmembrane region" description="Helical" evidence="5">
    <location>
        <begin position="284"/>
        <end position="302"/>
    </location>
</feature>
<feature type="non-terminal residue" evidence="6">
    <location>
        <position position="1"/>
    </location>
</feature>
<dbReference type="GO" id="GO:0016020">
    <property type="term" value="C:membrane"/>
    <property type="evidence" value="ECO:0007669"/>
    <property type="project" value="UniProtKB-SubCell"/>
</dbReference>
<dbReference type="KEGG" id="lgi:LOTGIDRAFT_64445"/>
<dbReference type="HOGENOM" id="CLU_012923_1_3_1"/>
<protein>
    <recommendedName>
        <fullName evidence="8">Transmembrane protein 184C</fullName>
    </recommendedName>
</protein>
<name>V4BIQ7_LOTGI</name>
<gene>
    <name evidence="6" type="ORF">LOTGIDRAFT_64445</name>
</gene>
<keyword evidence="4 5" id="KW-0472">Membrane</keyword>
<feature type="transmembrane region" description="Helical" evidence="5">
    <location>
        <begin position="77"/>
        <end position="101"/>
    </location>
</feature>
<feature type="non-terminal residue" evidence="6">
    <location>
        <position position="348"/>
    </location>
</feature>
<keyword evidence="2 5" id="KW-0812">Transmembrane</keyword>
<reference evidence="6 7" key="1">
    <citation type="journal article" date="2013" name="Nature">
        <title>Insights into bilaterian evolution from three spiralian genomes.</title>
        <authorList>
            <person name="Simakov O."/>
            <person name="Marletaz F."/>
            <person name="Cho S.J."/>
            <person name="Edsinger-Gonzales E."/>
            <person name="Havlak P."/>
            <person name="Hellsten U."/>
            <person name="Kuo D.H."/>
            <person name="Larsson T."/>
            <person name="Lv J."/>
            <person name="Arendt D."/>
            <person name="Savage R."/>
            <person name="Osoegawa K."/>
            <person name="de Jong P."/>
            <person name="Grimwood J."/>
            <person name="Chapman J.A."/>
            <person name="Shapiro H."/>
            <person name="Aerts A."/>
            <person name="Otillar R.P."/>
            <person name="Terry A.Y."/>
            <person name="Boore J.L."/>
            <person name="Grigoriev I.V."/>
            <person name="Lindberg D.R."/>
            <person name="Seaver E.C."/>
            <person name="Weisblat D.A."/>
            <person name="Putnam N.H."/>
            <person name="Rokhsar D.S."/>
        </authorList>
    </citation>
    <scope>NUCLEOTIDE SEQUENCE [LARGE SCALE GENOMIC DNA]</scope>
</reference>
<accession>V4BIQ7</accession>
<evidence type="ECO:0000256" key="4">
    <source>
        <dbReference type="ARBA" id="ARBA00023136"/>
    </source>
</evidence>
<sequence>WRKWIRPLIITGYVIIICIVLPLLIVELYKKDAPDHVKGWFVAGVFTLLSLPISLWGILQHLVYFTKPVLQKNIIRVLWMVPVYALNAWLALLFPVAAIYLDTIRECYEAYVIYNFMSYLLNYLRTEHPYLEYDLENKAQVKHFFPFCLLPPWTMGRPFVERCKHGVLQYTIVRPLTTVIALFCEWGGVYEEGDFNFTSAWSYLVIVNNLSQIWAMYCLVLFYKLTKEELAPIKPVPKFMCVKAVVFLSFWQAVVIAALAKLGAIPKNGPWLFYHSVKEVATGLQDFCICIEMFFAAIAHYFSFSHKPYMDMAADRSNCCSSFLSMWDVSDVHNDVLEHARFIGKLLR</sequence>
<dbReference type="EMBL" id="KB202685">
    <property type="protein sequence ID" value="ESO88509.1"/>
    <property type="molecule type" value="Genomic_DNA"/>
</dbReference>
<dbReference type="RefSeq" id="XP_009060796.1">
    <property type="nucleotide sequence ID" value="XM_009062548.1"/>
</dbReference>
<dbReference type="OMA" id="AHAFVFN"/>
<evidence type="ECO:0000256" key="1">
    <source>
        <dbReference type="ARBA" id="ARBA00004141"/>
    </source>
</evidence>
<evidence type="ECO:0000313" key="6">
    <source>
        <dbReference type="EMBL" id="ESO88509.1"/>
    </source>
</evidence>
<evidence type="ECO:0008006" key="8">
    <source>
        <dbReference type="Google" id="ProtNLM"/>
    </source>
</evidence>
<dbReference type="GeneID" id="20251707"/>
<keyword evidence="3 5" id="KW-1133">Transmembrane helix</keyword>
<feature type="transmembrane region" description="Helical" evidence="5">
    <location>
        <begin position="7"/>
        <end position="29"/>
    </location>
</feature>
<dbReference type="OrthoDB" id="5348404at2759"/>
<dbReference type="Proteomes" id="UP000030746">
    <property type="component" value="Unassembled WGS sequence"/>
</dbReference>
<evidence type="ECO:0000313" key="7">
    <source>
        <dbReference type="Proteomes" id="UP000030746"/>
    </source>
</evidence>
<evidence type="ECO:0000256" key="2">
    <source>
        <dbReference type="ARBA" id="ARBA00022692"/>
    </source>
</evidence>
<dbReference type="InterPro" id="IPR005178">
    <property type="entry name" value="Ostalpha/TMEM184C"/>
</dbReference>
<feature type="transmembrane region" description="Helical" evidence="5">
    <location>
        <begin position="244"/>
        <end position="264"/>
    </location>
</feature>
<feature type="transmembrane region" description="Helical" evidence="5">
    <location>
        <begin position="41"/>
        <end position="65"/>
    </location>
</feature>
<evidence type="ECO:0000256" key="3">
    <source>
        <dbReference type="ARBA" id="ARBA00022989"/>
    </source>
</evidence>
<dbReference type="CTD" id="20251707"/>
<comment type="subcellular location">
    <subcellularLocation>
        <location evidence="1">Membrane</location>
        <topology evidence="1">Multi-pass membrane protein</topology>
    </subcellularLocation>
</comment>
<dbReference type="STRING" id="225164.V4BIQ7"/>
<dbReference type="SMART" id="SM01417">
    <property type="entry name" value="Solute_trans_a"/>
    <property type="match status" value="1"/>
</dbReference>
<keyword evidence="7" id="KW-1185">Reference proteome</keyword>
<dbReference type="Pfam" id="PF03619">
    <property type="entry name" value="Solute_trans_a"/>
    <property type="match status" value="1"/>
</dbReference>